<dbReference type="InterPro" id="IPR041678">
    <property type="entry name" value="TetR_C_16"/>
</dbReference>
<dbReference type="PROSITE" id="PS50977">
    <property type="entry name" value="HTH_TETR_2"/>
    <property type="match status" value="1"/>
</dbReference>
<keyword evidence="7" id="KW-1185">Reference proteome</keyword>
<evidence type="ECO:0000256" key="1">
    <source>
        <dbReference type="ARBA" id="ARBA00023015"/>
    </source>
</evidence>
<keyword evidence="3" id="KW-0804">Transcription</keyword>
<evidence type="ECO:0000313" key="6">
    <source>
        <dbReference type="EMBL" id="MEJ5977480.1"/>
    </source>
</evidence>
<dbReference type="InterPro" id="IPR050109">
    <property type="entry name" value="HTH-type_TetR-like_transc_reg"/>
</dbReference>
<dbReference type="PRINTS" id="PR00455">
    <property type="entry name" value="HTHTETR"/>
</dbReference>
<dbReference type="EMBL" id="JBBHJZ010000002">
    <property type="protein sequence ID" value="MEJ5977480.1"/>
    <property type="molecule type" value="Genomic_DNA"/>
</dbReference>
<keyword evidence="1" id="KW-0805">Transcription regulation</keyword>
<dbReference type="SUPFAM" id="SSF46689">
    <property type="entry name" value="Homeodomain-like"/>
    <property type="match status" value="1"/>
</dbReference>
<evidence type="ECO:0000259" key="5">
    <source>
        <dbReference type="PROSITE" id="PS50977"/>
    </source>
</evidence>
<evidence type="ECO:0000256" key="4">
    <source>
        <dbReference type="PROSITE-ProRule" id="PRU00335"/>
    </source>
</evidence>
<dbReference type="Pfam" id="PF00440">
    <property type="entry name" value="TetR_N"/>
    <property type="match status" value="1"/>
</dbReference>
<dbReference type="InterPro" id="IPR036271">
    <property type="entry name" value="Tet_transcr_reg_TetR-rel_C_sf"/>
</dbReference>
<dbReference type="InterPro" id="IPR009057">
    <property type="entry name" value="Homeodomain-like_sf"/>
</dbReference>
<evidence type="ECO:0000256" key="2">
    <source>
        <dbReference type="ARBA" id="ARBA00023125"/>
    </source>
</evidence>
<dbReference type="PANTHER" id="PTHR30055">
    <property type="entry name" value="HTH-TYPE TRANSCRIPTIONAL REGULATOR RUTR"/>
    <property type="match status" value="1"/>
</dbReference>
<evidence type="ECO:0000313" key="7">
    <source>
        <dbReference type="Proteomes" id="UP001361239"/>
    </source>
</evidence>
<dbReference type="PANTHER" id="PTHR30055:SF234">
    <property type="entry name" value="HTH-TYPE TRANSCRIPTIONAL REGULATOR BETI"/>
    <property type="match status" value="1"/>
</dbReference>
<feature type="DNA-binding region" description="H-T-H motif" evidence="4">
    <location>
        <begin position="34"/>
        <end position="53"/>
    </location>
</feature>
<dbReference type="InterPro" id="IPR001647">
    <property type="entry name" value="HTH_TetR"/>
</dbReference>
<organism evidence="6 7">
    <name type="scientific">Novosphingobium anseongense</name>
    <dbReference type="NCBI Taxonomy" id="3133436"/>
    <lineage>
        <taxon>Bacteria</taxon>
        <taxon>Pseudomonadati</taxon>
        <taxon>Pseudomonadota</taxon>
        <taxon>Alphaproteobacteria</taxon>
        <taxon>Sphingomonadales</taxon>
        <taxon>Sphingomonadaceae</taxon>
        <taxon>Novosphingobium</taxon>
    </lineage>
</organism>
<dbReference type="SUPFAM" id="SSF48498">
    <property type="entry name" value="Tetracyclin repressor-like, C-terminal domain"/>
    <property type="match status" value="1"/>
</dbReference>
<dbReference type="Pfam" id="PF17920">
    <property type="entry name" value="TetR_C_16"/>
    <property type="match status" value="1"/>
</dbReference>
<protein>
    <submittedName>
        <fullName evidence="6">TetR family transcriptional regulator</fullName>
    </submittedName>
</protein>
<reference evidence="6 7" key="1">
    <citation type="submission" date="2024-03" db="EMBL/GenBank/DDBJ databases">
        <authorList>
            <person name="Jo J.-H."/>
        </authorList>
    </citation>
    <scope>NUCLEOTIDE SEQUENCE [LARGE SCALE GENOMIC DNA]</scope>
    <source>
        <strain evidence="6 7">PS1R-30</strain>
    </source>
</reference>
<proteinExistence type="predicted"/>
<dbReference type="RefSeq" id="WP_339587418.1">
    <property type="nucleotide sequence ID" value="NZ_JBBHJZ010000002.1"/>
</dbReference>
<gene>
    <name evidence="6" type="ORF">WG901_12595</name>
</gene>
<feature type="domain" description="HTH tetR-type" evidence="5">
    <location>
        <begin position="11"/>
        <end position="71"/>
    </location>
</feature>
<accession>A0ABU8RWM0</accession>
<comment type="caution">
    <text evidence="6">The sequence shown here is derived from an EMBL/GenBank/DDBJ whole genome shotgun (WGS) entry which is preliminary data.</text>
</comment>
<name>A0ABU8RWM0_9SPHN</name>
<dbReference type="Proteomes" id="UP001361239">
    <property type="component" value="Unassembled WGS sequence"/>
</dbReference>
<keyword evidence="2 4" id="KW-0238">DNA-binding</keyword>
<evidence type="ECO:0000256" key="3">
    <source>
        <dbReference type="ARBA" id="ARBA00023163"/>
    </source>
</evidence>
<dbReference type="Gene3D" id="1.10.357.10">
    <property type="entry name" value="Tetracycline Repressor, domain 2"/>
    <property type="match status" value="1"/>
</dbReference>
<sequence>MTTPPRKRDAAATRARILEAAQRAFSETGYSHTGIREIAGMAGTSSTLLLRYFGSKAGLFEAALTAAMPIDAVFAQPRETIGRSLAEALLDPANAVRPPLMIALAAGDPEAATIAAKVFESQTVAPVAKWLGGADGRARSLEMAMLATGLVSYLRQLPLRPPSPDEREHIVAWFAGAIQAIVDQTGR</sequence>